<evidence type="ECO:0000313" key="2">
    <source>
        <dbReference type="Proteomes" id="UP000733379"/>
    </source>
</evidence>
<organism evidence="1 2">
    <name type="scientific">Nocardia albiluteola</name>
    <dbReference type="NCBI Taxonomy" id="2842303"/>
    <lineage>
        <taxon>Bacteria</taxon>
        <taxon>Bacillati</taxon>
        <taxon>Actinomycetota</taxon>
        <taxon>Actinomycetes</taxon>
        <taxon>Mycobacteriales</taxon>
        <taxon>Nocardiaceae</taxon>
        <taxon>Nocardia</taxon>
    </lineage>
</organism>
<reference evidence="1 2" key="1">
    <citation type="submission" date="2021-06" db="EMBL/GenBank/DDBJ databases">
        <title>Actinomycetes sequencing.</title>
        <authorList>
            <person name="Shan Q."/>
        </authorList>
    </citation>
    <scope>NUCLEOTIDE SEQUENCE [LARGE SCALE GENOMIC DNA]</scope>
    <source>
        <strain evidence="1 2">NEAU-G5</strain>
    </source>
</reference>
<sequence length="136" mass="15311">MRHMIESTERTGDEDTAVVARYTAVWNQRDALVRRQGIAELWVDNGVEYVEGARFEGLAELDTRITEAYDEFVGSGKYRVTHAEDARRSGNIVSFTIQLVTGTGEIDWAARVFLILDGDGRIREDYQLTTRPLAAA</sequence>
<comment type="caution">
    <text evidence="1">The sequence shown here is derived from an EMBL/GenBank/DDBJ whole genome shotgun (WGS) entry which is preliminary data.</text>
</comment>
<protein>
    <recommendedName>
        <fullName evidence="3">SnoaL-like domain-containing protein</fullName>
    </recommendedName>
</protein>
<dbReference type="InterPro" id="IPR032710">
    <property type="entry name" value="NTF2-like_dom_sf"/>
</dbReference>
<proteinExistence type="predicted"/>
<gene>
    <name evidence="1" type="ORF">KO481_14555</name>
</gene>
<dbReference type="RefSeq" id="WP_215917633.1">
    <property type="nucleotide sequence ID" value="NZ_JAHKNI010000004.1"/>
</dbReference>
<dbReference type="Proteomes" id="UP000733379">
    <property type="component" value="Unassembled WGS sequence"/>
</dbReference>
<name>A0ABS6AXX7_9NOCA</name>
<keyword evidence="2" id="KW-1185">Reference proteome</keyword>
<accession>A0ABS6AXX7</accession>
<dbReference type="SUPFAM" id="SSF54427">
    <property type="entry name" value="NTF2-like"/>
    <property type="match status" value="1"/>
</dbReference>
<dbReference type="Gene3D" id="3.10.450.50">
    <property type="match status" value="1"/>
</dbReference>
<evidence type="ECO:0000313" key="1">
    <source>
        <dbReference type="EMBL" id="MBU3062738.1"/>
    </source>
</evidence>
<dbReference type="EMBL" id="JAHKNI010000004">
    <property type="protein sequence ID" value="MBU3062738.1"/>
    <property type="molecule type" value="Genomic_DNA"/>
</dbReference>
<evidence type="ECO:0008006" key="3">
    <source>
        <dbReference type="Google" id="ProtNLM"/>
    </source>
</evidence>